<evidence type="ECO:0000313" key="14">
    <source>
        <dbReference type="EMBL" id="KAI1243014.1"/>
    </source>
</evidence>
<gene>
    <name evidence="14" type="ORF">IHE44_0000580</name>
    <name evidence="13" type="ORF">IHE44_011109</name>
</gene>
<dbReference type="InterPro" id="IPR000867">
    <property type="entry name" value="IGFBP-like"/>
</dbReference>
<dbReference type="Proteomes" id="UP000618051">
    <property type="component" value="Unassembled WGS sequence"/>
</dbReference>
<dbReference type="PRINTS" id="PR01976">
    <property type="entry name" value="IGFBPFAMILY"/>
</dbReference>
<dbReference type="InterPro" id="IPR009030">
    <property type="entry name" value="Growth_fac_rcpt_cys_sf"/>
</dbReference>
<reference evidence="14" key="3">
    <citation type="submission" date="2022-01" db="EMBL/GenBank/DDBJ databases">
        <authorList>
            <person name="Rubenstein D.R."/>
        </authorList>
    </citation>
    <scope>NUCLEOTIDE SEQUENCE</scope>
    <source>
        <strain evidence="14">SS15</strain>
        <tissue evidence="14">Liver</tissue>
    </source>
</reference>
<dbReference type="Pfam" id="PF00086">
    <property type="entry name" value="Thyroglobulin_1"/>
    <property type="match status" value="2"/>
</dbReference>
<keyword evidence="7" id="KW-0340">Growth factor binding</keyword>
<name>A0A835P3M5_9PASS</name>
<evidence type="ECO:0000256" key="10">
    <source>
        <dbReference type="SAM" id="SignalP"/>
    </source>
</evidence>
<dbReference type="CDD" id="cd00191">
    <property type="entry name" value="TY"/>
    <property type="match status" value="1"/>
</dbReference>
<dbReference type="FunFam" id="4.10.40.20:FF:000001">
    <property type="entry name" value="Insulin-like growth factor binding protein 5"/>
    <property type="match status" value="1"/>
</dbReference>
<evidence type="ECO:0000259" key="12">
    <source>
        <dbReference type="PROSITE" id="PS51323"/>
    </source>
</evidence>
<dbReference type="SMART" id="SM00121">
    <property type="entry name" value="IB"/>
    <property type="match status" value="1"/>
</dbReference>
<dbReference type="InterPro" id="IPR000716">
    <property type="entry name" value="Thyroglobulin_1"/>
</dbReference>
<dbReference type="SUPFAM" id="SSF57184">
    <property type="entry name" value="Growth factor receptor domain"/>
    <property type="match status" value="1"/>
</dbReference>
<dbReference type="Gene3D" id="4.10.40.20">
    <property type="match status" value="1"/>
</dbReference>
<evidence type="ECO:0000256" key="2">
    <source>
        <dbReference type="ARBA" id="ARBA00013675"/>
    </source>
</evidence>
<evidence type="ECO:0000256" key="5">
    <source>
        <dbReference type="ARBA" id="ARBA00022729"/>
    </source>
</evidence>
<reference evidence="13" key="1">
    <citation type="submission" date="2020-10" db="EMBL/GenBank/DDBJ databases">
        <title>Feather gene expression reveals the developmental basis of iridescence in African starlings.</title>
        <authorList>
            <person name="Rubenstein D.R."/>
        </authorList>
    </citation>
    <scope>NUCLEOTIDE SEQUENCE</scope>
    <source>
        <strain evidence="13">SS15</strain>
        <tissue evidence="13">Liver</tissue>
    </source>
</reference>
<dbReference type="InterPro" id="IPR022322">
    <property type="entry name" value="IGFBP1"/>
</dbReference>
<dbReference type="GO" id="GO:0043567">
    <property type="term" value="P:regulation of insulin-like growth factor receptor signaling pathway"/>
    <property type="evidence" value="ECO:0007669"/>
    <property type="project" value="TreeGrafter"/>
</dbReference>
<dbReference type="InterPro" id="IPR022321">
    <property type="entry name" value="IGFBP_1-6_chordata"/>
</dbReference>
<comment type="caution">
    <text evidence="13">The sequence shown here is derived from an EMBL/GenBank/DDBJ whole genome shotgun (WGS) entry which is preliminary data.</text>
</comment>
<evidence type="ECO:0000313" key="13">
    <source>
        <dbReference type="EMBL" id="KAG0133294.1"/>
    </source>
</evidence>
<dbReference type="EMBL" id="JADDUC010000006">
    <property type="protein sequence ID" value="KAG0133294.1"/>
    <property type="molecule type" value="Genomic_DNA"/>
</dbReference>
<evidence type="ECO:0000256" key="6">
    <source>
        <dbReference type="ARBA" id="ARBA00023157"/>
    </source>
</evidence>
<sequence length="380" mass="41515">MRSRRAALAGALLSGMSAPRGCLPARLLLPLLPLLLPLPEPARGAQPVLCAPCTPDRLALCPPVPPDCPEPARQPGCGCCQTCALGPGQPCGVYTARCRLGLRCHVPAGEPRPLSALIQGHGTCLPASEAGGMRTEEPADSIEPDDMPLESTEVTQDQLLNYQLMFPIGQDKSIPWNSITAYENMKAKRISELKKLKEKGPCQKELYRALYKLVKAQQRSRGEIYKFYLPNCNKNGFYHSKQELDSLKSEVALAIAELRSWFPKQMCLEALQTTAFKARLCVAGPHLLILILSNTSVGSTSQCETLLDGESAECWCVYPKNGRRIPGSPEIKGDPECQHGSSSFSFLFIAVVAAEPLLLSPSKETEKEDQQHITGHEFCY</sequence>
<feature type="domain" description="IGFBP N-terminal" evidence="12">
    <location>
        <begin position="46"/>
        <end position="127"/>
    </location>
</feature>
<dbReference type="GO" id="GO:0031995">
    <property type="term" value="F:insulin-like growth factor II binding"/>
    <property type="evidence" value="ECO:0007669"/>
    <property type="project" value="TreeGrafter"/>
</dbReference>
<dbReference type="PROSITE" id="PS51162">
    <property type="entry name" value="THYROGLOBULIN_1_2"/>
    <property type="match status" value="1"/>
</dbReference>
<dbReference type="InterPro" id="IPR017891">
    <property type="entry name" value="Insulin_GF-bd_Cys-rich_CS"/>
</dbReference>
<dbReference type="EMBL" id="JADDUC020000001">
    <property type="protein sequence ID" value="KAI1243014.1"/>
    <property type="molecule type" value="Genomic_DNA"/>
</dbReference>
<dbReference type="OrthoDB" id="9926277at2759"/>
<keyword evidence="5 10" id="KW-0732">Signal</keyword>
<feature type="signal peptide" evidence="10">
    <location>
        <begin position="1"/>
        <end position="44"/>
    </location>
</feature>
<dbReference type="PRINTS" id="PR01977">
    <property type="entry name" value="IGFBPFAMILY1"/>
</dbReference>
<evidence type="ECO:0000256" key="7">
    <source>
        <dbReference type="ARBA" id="ARBA00023183"/>
    </source>
</evidence>
<feature type="chain" id="PRO_5032778734" description="Insulin-like growth factor-binding protein 1" evidence="10">
    <location>
        <begin position="45"/>
        <end position="380"/>
    </location>
</feature>
<feature type="domain" description="Thyroglobulin type-1" evidence="11">
    <location>
        <begin position="199"/>
        <end position="337"/>
    </location>
</feature>
<comment type="subcellular location">
    <subcellularLocation>
        <location evidence="1">Secreted</location>
    </subcellularLocation>
</comment>
<evidence type="ECO:0000256" key="1">
    <source>
        <dbReference type="ARBA" id="ARBA00004613"/>
    </source>
</evidence>
<dbReference type="PROSITE" id="PS51323">
    <property type="entry name" value="IGFBP_N_2"/>
    <property type="match status" value="1"/>
</dbReference>
<proteinExistence type="predicted"/>
<dbReference type="Pfam" id="PF00219">
    <property type="entry name" value="IGFBP"/>
    <property type="match status" value="1"/>
</dbReference>
<dbReference type="Gene3D" id="4.10.800.10">
    <property type="entry name" value="Thyroglobulin type-1"/>
    <property type="match status" value="2"/>
</dbReference>
<keyword evidence="3" id="KW-0964">Secreted</keyword>
<dbReference type="GO" id="GO:0031994">
    <property type="term" value="F:insulin-like growth factor I binding"/>
    <property type="evidence" value="ECO:0007669"/>
    <property type="project" value="TreeGrafter"/>
</dbReference>
<comment type="subunit">
    <text evidence="8">Binds equally well IGF1 and IGF2. Interacts with integrin ITGA5:ITGB1. Interacts with VHL; this interaction inhibits HIF1A degradation.</text>
</comment>
<dbReference type="AlphaFoldDB" id="A0A835P3M5"/>
<keyword evidence="4" id="KW-0597">Phosphoprotein</keyword>
<organism evidence="13">
    <name type="scientific">Lamprotornis superbus</name>
    <dbReference type="NCBI Taxonomy" id="245042"/>
    <lineage>
        <taxon>Eukaryota</taxon>
        <taxon>Metazoa</taxon>
        <taxon>Chordata</taxon>
        <taxon>Craniata</taxon>
        <taxon>Vertebrata</taxon>
        <taxon>Euteleostomi</taxon>
        <taxon>Archelosauria</taxon>
        <taxon>Archosauria</taxon>
        <taxon>Dinosauria</taxon>
        <taxon>Saurischia</taxon>
        <taxon>Theropoda</taxon>
        <taxon>Coelurosauria</taxon>
        <taxon>Aves</taxon>
        <taxon>Neognathae</taxon>
        <taxon>Neoaves</taxon>
        <taxon>Telluraves</taxon>
        <taxon>Australaves</taxon>
        <taxon>Passeriformes</taxon>
        <taxon>Sturnidae</taxon>
        <taxon>Lamprotornis</taxon>
    </lineage>
</organism>
<keyword evidence="6" id="KW-1015">Disulfide bond</keyword>
<dbReference type="SUPFAM" id="SSF57610">
    <property type="entry name" value="Thyroglobulin type-1 domain"/>
    <property type="match status" value="1"/>
</dbReference>
<dbReference type="SMART" id="SM00211">
    <property type="entry name" value="TY"/>
    <property type="match status" value="1"/>
</dbReference>
<accession>A0A835P3M5</accession>
<evidence type="ECO:0000256" key="8">
    <source>
        <dbReference type="ARBA" id="ARBA00049694"/>
    </source>
</evidence>
<dbReference type="PANTHER" id="PTHR11551">
    <property type="entry name" value="INSULIN-LIKE GROWTH FACTOR BINDING PROTEIN"/>
    <property type="match status" value="1"/>
</dbReference>
<evidence type="ECO:0000313" key="15">
    <source>
        <dbReference type="Proteomes" id="UP000618051"/>
    </source>
</evidence>
<evidence type="ECO:0000256" key="4">
    <source>
        <dbReference type="ARBA" id="ARBA00022553"/>
    </source>
</evidence>
<keyword evidence="15" id="KW-1185">Reference proteome</keyword>
<reference evidence="14 15" key="2">
    <citation type="journal article" date="2021" name="J. Hered.">
        <title>Feather Gene Expression Elucidates the Developmental Basis of Plumage Iridescence in African Starlings.</title>
        <authorList>
            <person name="Rubenstein D.R."/>
            <person name="Corvelo A."/>
            <person name="MacManes M.D."/>
            <person name="Maia R."/>
            <person name="Narzisi G."/>
            <person name="Rousaki A."/>
            <person name="Vandenabeele P."/>
            <person name="Shawkey M.D."/>
            <person name="Solomon J."/>
        </authorList>
    </citation>
    <scope>NUCLEOTIDE SEQUENCE [LARGE SCALE GENOMIC DNA]</scope>
    <source>
        <strain evidence="14">SS15</strain>
    </source>
</reference>
<comment type="caution">
    <text evidence="9">Lacks conserved residue(s) required for the propagation of feature annotation.</text>
</comment>
<dbReference type="GO" id="GO:0005615">
    <property type="term" value="C:extracellular space"/>
    <property type="evidence" value="ECO:0007669"/>
    <property type="project" value="TreeGrafter"/>
</dbReference>
<dbReference type="PANTHER" id="PTHR11551:SF6">
    <property type="entry name" value="INSULIN-LIKE GROWTH FACTOR-BINDING PROTEIN 1"/>
    <property type="match status" value="1"/>
</dbReference>
<dbReference type="InterPro" id="IPR036857">
    <property type="entry name" value="Thyroglobulin_1_sf"/>
</dbReference>
<evidence type="ECO:0000256" key="3">
    <source>
        <dbReference type="ARBA" id="ARBA00022525"/>
    </source>
</evidence>
<evidence type="ECO:0000259" key="11">
    <source>
        <dbReference type="PROSITE" id="PS51162"/>
    </source>
</evidence>
<evidence type="ECO:0000256" key="9">
    <source>
        <dbReference type="PROSITE-ProRule" id="PRU00500"/>
    </source>
</evidence>
<protein>
    <recommendedName>
        <fullName evidence="2">Insulin-like growth factor-binding protein 1</fullName>
    </recommendedName>
</protein>
<dbReference type="PROSITE" id="PS00222">
    <property type="entry name" value="IGFBP_N_1"/>
    <property type="match status" value="1"/>
</dbReference>